<dbReference type="OrthoDB" id="4422435at2"/>
<reference evidence="2 3" key="1">
    <citation type="submission" date="2016-12" db="EMBL/GenBank/DDBJ databases">
        <authorList>
            <person name="Song W.-J."/>
            <person name="Kurnit D.M."/>
        </authorList>
    </citation>
    <scope>NUCLEOTIDE SEQUENCE [LARGE SCALE GENOMIC DNA]</scope>
    <source>
        <strain evidence="2 3">DSM 30827</strain>
    </source>
</reference>
<evidence type="ECO:0008006" key="4">
    <source>
        <dbReference type="Google" id="ProtNLM"/>
    </source>
</evidence>
<dbReference type="RefSeq" id="WP_095659862.1">
    <property type="nucleotide sequence ID" value="NZ_CP019688.1"/>
</dbReference>
<dbReference type="Proteomes" id="UP000217209">
    <property type="component" value="Chromosome"/>
</dbReference>
<proteinExistence type="predicted"/>
<name>A0A1Q2HWA1_9CORY</name>
<dbReference type="InterPro" id="IPR021903">
    <property type="entry name" value="DUF3515"/>
</dbReference>
<keyword evidence="1" id="KW-0472">Membrane</keyword>
<dbReference type="KEGG" id="cgv:CGLAU_05815"/>
<feature type="transmembrane region" description="Helical" evidence="1">
    <location>
        <begin position="16"/>
        <end position="38"/>
    </location>
</feature>
<dbReference type="Pfam" id="PF12028">
    <property type="entry name" value="DUF3515"/>
    <property type="match status" value="2"/>
</dbReference>
<keyword evidence="1" id="KW-0812">Transmembrane</keyword>
<gene>
    <name evidence="2" type="ORF">CGLAU_05815</name>
</gene>
<dbReference type="AlphaFoldDB" id="A0A1Q2HWA1"/>
<keyword evidence="3" id="KW-1185">Reference proteome</keyword>
<sequence length="302" mass="32338">MSSTAQDTNKINRTPIYIILGLALALVVGVLFGSRYFFNKVALQPVAMAPVPAPMADSPECTQLVDGLPSKIATYPRAELAEPAPPGAAAWQKSSTERVTLRCGVDLPLQYNEYAEEFMIMELDGVKWLQVNDPVSTMATWFTVDRSPVLAVTADTELIDEPPVMEIDAASLPQSDAQPAPAPTSTLAEGDTAVCGDLEQAAPVEIADGFVNVHVDREDTLVWIKPGYEPVVLRCGVAPPPGYEAGAALTQVNEIPWFQDEEAGVYYALGRATDVAATFPITGSNEIITNLSDFIAETVPAQ</sequence>
<dbReference type="EMBL" id="CP019688">
    <property type="protein sequence ID" value="AQQ15131.1"/>
    <property type="molecule type" value="Genomic_DNA"/>
</dbReference>
<keyword evidence="1" id="KW-1133">Transmembrane helix</keyword>
<evidence type="ECO:0000256" key="1">
    <source>
        <dbReference type="SAM" id="Phobius"/>
    </source>
</evidence>
<evidence type="ECO:0000313" key="3">
    <source>
        <dbReference type="Proteomes" id="UP000217209"/>
    </source>
</evidence>
<accession>A0A1Q2HWA1</accession>
<evidence type="ECO:0000313" key="2">
    <source>
        <dbReference type="EMBL" id="AQQ15131.1"/>
    </source>
</evidence>
<protein>
    <recommendedName>
        <fullName evidence="4">DUF3515 domain-containing protein</fullName>
    </recommendedName>
</protein>
<organism evidence="2 3">
    <name type="scientific">Corynebacterium glaucum</name>
    <dbReference type="NCBI Taxonomy" id="187491"/>
    <lineage>
        <taxon>Bacteria</taxon>
        <taxon>Bacillati</taxon>
        <taxon>Actinomycetota</taxon>
        <taxon>Actinomycetes</taxon>
        <taxon>Mycobacteriales</taxon>
        <taxon>Corynebacteriaceae</taxon>
        <taxon>Corynebacterium</taxon>
    </lineage>
</organism>